<dbReference type="Pfam" id="PF12796">
    <property type="entry name" value="Ank_2"/>
    <property type="match status" value="1"/>
</dbReference>
<keyword evidence="6" id="KW-1185">Reference proteome</keyword>
<gene>
    <name evidence="5" type="primary">mecR1_2</name>
    <name evidence="5" type="ORF">UC8_54530</name>
</gene>
<feature type="region of interest" description="Disordered" evidence="2">
    <location>
        <begin position="384"/>
        <end position="416"/>
    </location>
</feature>
<evidence type="ECO:0000313" key="5">
    <source>
        <dbReference type="EMBL" id="QEG43404.1"/>
    </source>
</evidence>
<dbReference type="Proteomes" id="UP000325286">
    <property type="component" value="Chromosome"/>
</dbReference>
<dbReference type="PANTHER" id="PTHR34978:SF3">
    <property type="entry name" value="SLR0241 PROTEIN"/>
    <property type="match status" value="1"/>
</dbReference>
<reference evidence="5 6" key="1">
    <citation type="submission" date="2019-08" db="EMBL/GenBank/DDBJ databases">
        <title>Deep-cultivation of Planctomycetes and their phenomic and genomic characterization uncovers novel biology.</title>
        <authorList>
            <person name="Wiegand S."/>
            <person name="Jogler M."/>
            <person name="Boedeker C."/>
            <person name="Pinto D."/>
            <person name="Vollmers J."/>
            <person name="Rivas-Marin E."/>
            <person name="Kohn T."/>
            <person name="Peeters S.H."/>
            <person name="Heuer A."/>
            <person name="Rast P."/>
            <person name="Oberbeckmann S."/>
            <person name="Bunk B."/>
            <person name="Jeske O."/>
            <person name="Meyerdierks A."/>
            <person name="Storesund J.E."/>
            <person name="Kallscheuer N."/>
            <person name="Luecker S."/>
            <person name="Lage O.M."/>
            <person name="Pohl T."/>
            <person name="Merkel B.J."/>
            <person name="Hornburger P."/>
            <person name="Mueller R.-W."/>
            <person name="Bruemmer F."/>
            <person name="Labrenz M."/>
            <person name="Spormann A.M."/>
            <person name="Op den Camp H."/>
            <person name="Overmann J."/>
            <person name="Amann R."/>
            <person name="Jetten M.S.M."/>
            <person name="Mascher T."/>
            <person name="Medema M.H."/>
            <person name="Devos D.P."/>
            <person name="Kaster A.-K."/>
            <person name="Ovreas L."/>
            <person name="Rohde M."/>
            <person name="Galperin M.Y."/>
            <person name="Jogler C."/>
        </authorList>
    </citation>
    <scope>NUCLEOTIDE SEQUENCE [LARGE SCALE GENOMIC DNA]</scope>
    <source>
        <strain evidence="5 6">UC8</strain>
    </source>
</reference>
<feature type="transmembrane region" description="Helical" evidence="3">
    <location>
        <begin position="360"/>
        <end position="378"/>
    </location>
</feature>
<evidence type="ECO:0000256" key="1">
    <source>
        <dbReference type="PROSITE-ProRule" id="PRU00023"/>
    </source>
</evidence>
<keyword evidence="3" id="KW-0812">Transmembrane</keyword>
<feature type="transmembrane region" description="Helical" evidence="3">
    <location>
        <begin position="54"/>
        <end position="75"/>
    </location>
</feature>
<proteinExistence type="predicted"/>
<dbReference type="CDD" id="cd07341">
    <property type="entry name" value="M56_BlaR1_MecR1_like"/>
    <property type="match status" value="1"/>
</dbReference>
<dbReference type="EMBL" id="CP042914">
    <property type="protein sequence ID" value="QEG43404.1"/>
    <property type="molecule type" value="Genomic_DNA"/>
</dbReference>
<dbReference type="Gene3D" id="2.60.40.1120">
    <property type="entry name" value="Carboxypeptidase-like, regulatory domain"/>
    <property type="match status" value="1"/>
</dbReference>
<dbReference type="InterPro" id="IPR052173">
    <property type="entry name" value="Beta-lactam_resp_regulator"/>
</dbReference>
<dbReference type="SMART" id="SM00248">
    <property type="entry name" value="ANK"/>
    <property type="match status" value="3"/>
</dbReference>
<dbReference type="OrthoDB" id="279966at2"/>
<protein>
    <submittedName>
        <fullName evidence="5">Methicillin resistance mecR1 protein</fullName>
    </submittedName>
</protein>
<evidence type="ECO:0000256" key="2">
    <source>
        <dbReference type="SAM" id="MobiDB-lite"/>
    </source>
</evidence>
<dbReference type="Gene3D" id="1.25.40.20">
    <property type="entry name" value="Ankyrin repeat-containing domain"/>
    <property type="match status" value="2"/>
</dbReference>
<evidence type="ECO:0000256" key="3">
    <source>
        <dbReference type="SAM" id="Phobius"/>
    </source>
</evidence>
<feature type="region of interest" description="Disordered" evidence="2">
    <location>
        <begin position="103"/>
        <end position="125"/>
    </location>
</feature>
<dbReference type="PANTHER" id="PTHR34978">
    <property type="entry name" value="POSSIBLE SENSOR-TRANSDUCER PROTEIN BLAR"/>
    <property type="match status" value="1"/>
</dbReference>
<dbReference type="PROSITE" id="PS50088">
    <property type="entry name" value="ANK_REPEAT"/>
    <property type="match status" value="3"/>
</dbReference>
<dbReference type="AlphaFoldDB" id="A0A5B9QWI3"/>
<dbReference type="InterPro" id="IPR002110">
    <property type="entry name" value="Ankyrin_rpt"/>
</dbReference>
<dbReference type="RefSeq" id="WP_084425886.1">
    <property type="nucleotide sequence ID" value="NZ_CP042914.1"/>
</dbReference>
<feature type="repeat" description="ANK" evidence="1">
    <location>
        <begin position="839"/>
        <end position="871"/>
    </location>
</feature>
<keyword evidence="3" id="KW-1133">Transmembrane helix</keyword>
<feature type="repeat" description="ANK" evidence="1">
    <location>
        <begin position="872"/>
        <end position="904"/>
    </location>
</feature>
<dbReference type="InterPro" id="IPR008756">
    <property type="entry name" value="Peptidase_M56"/>
</dbReference>
<feature type="transmembrane region" description="Helical" evidence="3">
    <location>
        <begin position="141"/>
        <end position="159"/>
    </location>
</feature>
<keyword evidence="3" id="KW-0472">Membrane</keyword>
<feature type="compositionally biased region" description="Polar residues" evidence="2">
    <location>
        <begin position="406"/>
        <end position="416"/>
    </location>
</feature>
<dbReference type="KEGG" id="rul:UC8_54530"/>
<feature type="transmembrane region" description="Helical" evidence="3">
    <location>
        <begin position="20"/>
        <end position="42"/>
    </location>
</feature>
<evidence type="ECO:0000313" key="6">
    <source>
        <dbReference type="Proteomes" id="UP000325286"/>
    </source>
</evidence>
<name>A0A5B9QWI3_9BACT</name>
<organism evidence="5 6">
    <name type="scientific">Roseimaritima ulvae</name>
    <dbReference type="NCBI Taxonomy" id="980254"/>
    <lineage>
        <taxon>Bacteria</taxon>
        <taxon>Pseudomonadati</taxon>
        <taxon>Planctomycetota</taxon>
        <taxon>Planctomycetia</taxon>
        <taxon>Pirellulales</taxon>
        <taxon>Pirellulaceae</taxon>
        <taxon>Roseimaritima</taxon>
    </lineage>
</organism>
<dbReference type="SUPFAM" id="SSF49464">
    <property type="entry name" value="Carboxypeptidase regulatory domain-like"/>
    <property type="match status" value="1"/>
</dbReference>
<dbReference type="SUPFAM" id="SSF48403">
    <property type="entry name" value="Ankyrin repeat"/>
    <property type="match status" value="1"/>
</dbReference>
<keyword evidence="1" id="KW-0040">ANK repeat</keyword>
<dbReference type="Pfam" id="PF05569">
    <property type="entry name" value="Peptidase_M56"/>
    <property type="match status" value="1"/>
</dbReference>
<evidence type="ECO:0000259" key="4">
    <source>
        <dbReference type="Pfam" id="PF05569"/>
    </source>
</evidence>
<dbReference type="Gene3D" id="3.30.2010.10">
    <property type="entry name" value="Metalloproteases ('zincins'), catalytic domain"/>
    <property type="match status" value="1"/>
</dbReference>
<feature type="domain" description="Peptidase M56" evidence="4">
    <location>
        <begin position="34"/>
        <end position="344"/>
    </location>
</feature>
<dbReference type="InterPro" id="IPR036770">
    <property type="entry name" value="Ankyrin_rpt-contain_sf"/>
</dbReference>
<dbReference type="Pfam" id="PF13620">
    <property type="entry name" value="CarboxypepD_reg"/>
    <property type="match status" value="1"/>
</dbReference>
<sequence>MTMLELDGWPLPAPSTSTRLCLMLLHSIWQFGLLALIVVGAARRWPNQSSQHAYLTGVVAMLCGLFLLPVTYLAIDMNSFEEAPRRAFTAISSEAAALPIAESVSDQSTTADDQPLVAHRASEPSVTRAAEAGPWRSLTPWAVGLYMTGVAWMLLRLALSTWQAQRLRTRASFIDSGPLHAFLQSLARRWNLQVVPQLAFAEQVLIPQVVGLVRPTILLPAAAMTGLSRRELEMILAHELAHVRRYDVWIHLSQRLAEAVLFFNPALWFLSRRISLHREYCCDEMACQDSHNHPAIDASSEPQTRYAIALLRVVELAQLQTPTADLGSLAASGRSPSELRRRVARLLGEPLREPIRFTRGAALTVFGVCLLLASPVVWQARGQSPQPQVAEPDNPALAPELPSVPDASQPSNNTPATITGRIVLENGEPATTGGWMYYESKFEKGNSTHTTQGTDDRYTDQFSSKVPAGKIWLSYFPDDFAPTWAGPFELKAGQIQTDVNLVLKRGFSSLIQVRDDQGAAIAAATVNAQPEIHGHIHAPIINQATDDNGNLRLNHLAETRYTLRIQAPGYQPLRTEPLDVAPNKTLVLTMLRAPATTGLVLNADGTPAAKAKLRMVNELTQDGRGVGYAGSDPGFWGRVVTTANSQGEFKLEQLTPGSKYLFVIETQDGARAAVQDLVAGRQDVRITVPPRRDLIIRVKGDPSTLFQLPDKLRASVRQRIRSKHSNLLGGSAEIHIDEKGGTAVFRGLIADLNPDVSSQEISVQLRGAGSLKQTVEMDPQRDTLVEFEISEGDVEYTQTNINESDRYRLTRLARAAEQGQAATVKALLDAGADINQAADGYTALMRACIGKQPETTKILLEAGADPNLQRHDGQSALHFAAKNGSVECAKLLLRHDADTKAQTAYKNWTPRDWAQHYKHQAVVELLKE</sequence>
<feature type="repeat" description="ANK" evidence="1">
    <location>
        <begin position="807"/>
        <end position="839"/>
    </location>
</feature>
<dbReference type="PROSITE" id="PS50297">
    <property type="entry name" value="ANK_REP_REGION"/>
    <property type="match status" value="2"/>
</dbReference>
<accession>A0A5B9QWI3</accession>
<dbReference type="InterPro" id="IPR008969">
    <property type="entry name" value="CarboxyPept-like_regulatory"/>
</dbReference>